<evidence type="ECO:0000313" key="2">
    <source>
        <dbReference type="WBParaSite" id="PS1159_v2.g18809.t1"/>
    </source>
</evidence>
<organism evidence="1 2">
    <name type="scientific">Panagrolaimus sp. PS1159</name>
    <dbReference type="NCBI Taxonomy" id="55785"/>
    <lineage>
        <taxon>Eukaryota</taxon>
        <taxon>Metazoa</taxon>
        <taxon>Ecdysozoa</taxon>
        <taxon>Nematoda</taxon>
        <taxon>Chromadorea</taxon>
        <taxon>Rhabditida</taxon>
        <taxon>Tylenchina</taxon>
        <taxon>Panagrolaimomorpha</taxon>
        <taxon>Panagrolaimoidea</taxon>
        <taxon>Panagrolaimidae</taxon>
        <taxon>Panagrolaimus</taxon>
    </lineage>
</organism>
<accession>A0AC35FNC7</accession>
<reference evidence="2" key="1">
    <citation type="submission" date="2022-11" db="UniProtKB">
        <authorList>
            <consortium name="WormBaseParasite"/>
        </authorList>
    </citation>
    <scope>IDENTIFICATION</scope>
</reference>
<evidence type="ECO:0000313" key="1">
    <source>
        <dbReference type="Proteomes" id="UP000887580"/>
    </source>
</evidence>
<protein>
    <submittedName>
        <fullName evidence="2">Nuclear receptor domain-containing protein</fullName>
    </submittedName>
</protein>
<dbReference type="WBParaSite" id="PS1159_v2.g18809.t1">
    <property type="protein sequence ID" value="PS1159_v2.g18809.t1"/>
    <property type="gene ID" value="PS1159_v2.g18809"/>
</dbReference>
<name>A0AC35FNC7_9BILA</name>
<dbReference type="Proteomes" id="UP000887580">
    <property type="component" value="Unplaced"/>
</dbReference>
<proteinExistence type="predicted"/>
<sequence length="66" mass="7415">MKKAAQLPEKSAEPCLVCGMPTSTLNLQLNACRVCASFFRRYLTIFQSYCCHKNKGSCDITIKSKH</sequence>